<dbReference type="EMBL" id="WNWS01000084">
    <property type="protein sequence ID" value="KAE9981815.1"/>
    <property type="molecule type" value="Genomic_DNA"/>
</dbReference>
<sequence>MASLPYSSRTVNIAGSVADLTVHVGEDEHRQPVRSFKVLASTMRMHSPAWDAMLRPDGSFAENGSNDVRFPADDADAFEVVLNVLHGHVDMVPNAFTLEALHNLAKICDEYFVVAPIRPIISNERLPAGPNPQLEERYRVPLHDAWLTICWVFGLEEQFRTHLKATITHVIQTQDQPQVPMTLAPIVFDCLPEGMGNYIIEQMKDHFQKLLDDVLSNKDLVHGLCSNPSNSNLCFVDDWTTELCCSTMLGSLIRERHRIAEALDKVCAQRIISVGELADLLRTIQILTWSSAHERCPDKLRLKETIDDILSAPLKLLDAHQAHFDSF</sequence>
<name>A0A8H3V4B7_VENIN</name>
<comment type="caution">
    <text evidence="1">The sequence shown here is derived from an EMBL/GenBank/DDBJ whole genome shotgun (WGS) entry which is preliminary data.</text>
</comment>
<organism evidence="1 2">
    <name type="scientific">Venturia inaequalis</name>
    <name type="common">Apple scab fungus</name>
    <dbReference type="NCBI Taxonomy" id="5025"/>
    <lineage>
        <taxon>Eukaryota</taxon>
        <taxon>Fungi</taxon>
        <taxon>Dikarya</taxon>
        <taxon>Ascomycota</taxon>
        <taxon>Pezizomycotina</taxon>
        <taxon>Dothideomycetes</taxon>
        <taxon>Pleosporomycetidae</taxon>
        <taxon>Venturiales</taxon>
        <taxon>Venturiaceae</taxon>
        <taxon>Venturia</taxon>
    </lineage>
</organism>
<dbReference type="Gene3D" id="3.30.710.10">
    <property type="entry name" value="Potassium Channel Kv1.1, Chain A"/>
    <property type="match status" value="1"/>
</dbReference>
<proteinExistence type="predicted"/>
<evidence type="ECO:0000313" key="2">
    <source>
        <dbReference type="Proteomes" id="UP000447873"/>
    </source>
</evidence>
<dbReference type="AlphaFoldDB" id="A0A8H3V4B7"/>
<dbReference type="InterPro" id="IPR011333">
    <property type="entry name" value="SKP1/BTB/POZ_sf"/>
</dbReference>
<evidence type="ECO:0000313" key="1">
    <source>
        <dbReference type="EMBL" id="KAE9981815.1"/>
    </source>
</evidence>
<reference evidence="1 2" key="1">
    <citation type="submission" date="2018-12" db="EMBL/GenBank/DDBJ databases">
        <title>Venturia inaequalis Genome Resource.</title>
        <authorList>
            <person name="Lichtner F.J."/>
        </authorList>
    </citation>
    <scope>NUCLEOTIDE SEQUENCE [LARGE SCALE GENOMIC DNA]</scope>
    <source>
        <strain evidence="1 2">120213</strain>
    </source>
</reference>
<accession>A0A8H3V4B7</accession>
<protein>
    <recommendedName>
        <fullName evidence="3">BTB domain-containing protein</fullName>
    </recommendedName>
</protein>
<dbReference type="Proteomes" id="UP000447873">
    <property type="component" value="Unassembled WGS sequence"/>
</dbReference>
<dbReference type="SUPFAM" id="SSF54695">
    <property type="entry name" value="POZ domain"/>
    <property type="match status" value="1"/>
</dbReference>
<evidence type="ECO:0008006" key="3">
    <source>
        <dbReference type="Google" id="ProtNLM"/>
    </source>
</evidence>
<gene>
    <name evidence="1" type="ORF">EG328_011408</name>
</gene>